<evidence type="ECO:0000313" key="2">
    <source>
        <dbReference type="EMBL" id="EST49076.1"/>
    </source>
</evidence>
<organism evidence="1">
    <name type="scientific">Spironucleus salmonicida</name>
    <dbReference type="NCBI Taxonomy" id="348837"/>
    <lineage>
        <taxon>Eukaryota</taxon>
        <taxon>Metamonada</taxon>
        <taxon>Diplomonadida</taxon>
        <taxon>Hexamitidae</taxon>
        <taxon>Hexamitinae</taxon>
        <taxon>Spironucleus</taxon>
    </lineage>
</organism>
<dbReference type="EMBL" id="KI546014">
    <property type="protein sequence ID" value="EST47997.1"/>
    <property type="molecule type" value="Genomic_DNA"/>
</dbReference>
<reference evidence="1 3" key="1">
    <citation type="journal article" date="2014" name="PLoS Genet.">
        <title>The Genome of Spironucleus salmonicida Highlights a Fish Pathogen Adapted to Fluctuating Environments.</title>
        <authorList>
            <person name="Xu F."/>
            <person name="Jerlstrom-Hultqvist J."/>
            <person name="Einarsson E."/>
            <person name="Astvaldsson A."/>
            <person name="Svard S.G."/>
            <person name="Andersson J.O."/>
        </authorList>
    </citation>
    <scope>NUCLEOTIDE SEQUENCE</scope>
    <source>
        <strain evidence="3">ATCC 50377</strain>
    </source>
</reference>
<dbReference type="EMBL" id="AUWU02000003">
    <property type="protein sequence ID" value="KAH0575303.1"/>
    <property type="molecule type" value="Genomic_DNA"/>
</dbReference>
<name>V6LTM1_9EUKA</name>
<evidence type="ECO:0000313" key="5">
    <source>
        <dbReference type="Proteomes" id="UP000018208"/>
    </source>
</evidence>
<dbReference type="VEuPathDB" id="GiardiaDB:SS50377_22930"/>
<evidence type="ECO:0000313" key="1">
    <source>
        <dbReference type="EMBL" id="EST47997.1"/>
    </source>
</evidence>
<protein>
    <submittedName>
        <fullName evidence="1">Uncharacterized protein</fullName>
    </submittedName>
</protein>
<reference evidence="3" key="2">
    <citation type="submission" date="2020-12" db="EMBL/GenBank/DDBJ databases">
        <title>New Spironucleus salmonicida genome in near-complete chromosomes.</title>
        <authorList>
            <person name="Xu F."/>
            <person name="Kurt Z."/>
            <person name="Jimenez-Gonzalez A."/>
            <person name="Astvaldsson A."/>
            <person name="Andersson J.O."/>
            <person name="Svard S.G."/>
        </authorList>
    </citation>
    <scope>NUCLEOTIDE SEQUENCE</scope>
    <source>
        <strain evidence="3">ATCC 50377</strain>
    </source>
</reference>
<evidence type="ECO:0000313" key="4">
    <source>
        <dbReference type="EMBL" id="KAH0575309.1"/>
    </source>
</evidence>
<dbReference type="VEuPathDB" id="GiardiaDB:SS50377_22937"/>
<proteinExistence type="predicted"/>
<keyword evidence="5" id="KW-1185">Reference proteome</keyword>
<dbReference type="EMBL" id="KI545961">
    <property type="protein sequence ID" value="EST49076.1"/>
    <property type="molecule type" value="Genomic_DNA"/>
</dbReference>
<dbReference type="AlphaFoldDB" id="V6LTM1"/>
<accession>V6LTM1</accession>
<gene>
    <name evidence="2" type="ORF">SS50377_10653</name>
    <name evidence="1" type="ORF">SS50377_11914</name>
    <name evidence="3" type="ORF">SS50377_22930</name>
    <name evidence="4" type="ORF">SS50377_22937</name>
</gene>
<dbReference type="Proteomes" id="UP000018208">
    <property type="component" value="Unassembled WGS sequence"/>
</dbReference>
<evidence type="ECO:0000313" key="3">
    <source>
        <dbReference type="EMBL" id="KAH0575303.1"/>
    </source>
</evidence>
<dbReference type="EMBL" id="AUWU02000003">
    <property type="protein sequence ID" value="KAH0575309.1"/>
    <property type="molecule type" value="Genomic_DNA"/>
</dbReference>
<sequence>MNAQQKEQFLSEIRQVVNVPDHQLLSALTNLPNDERYGIWTQISRRIGVSQRMTADYFHNTWSKQFFKRPHQYKNEIRELLQEALQQEGTATAVESVMGCMAQRHGNAFHKQELRTYIKRQAGKRPEFTGLQIDGLLAILANVQ</sequence>